<name>A0AAW1STF2_9CHLO</name>
<feature type="compositionally biased region" description="Polar residues" evidence="1">
    <location>
        <begin position="10"/>
        <end position="21"/>
    </location>
</feature>
<evidence type="ECO:0000313" key="3">
    <source>
        <dbReference type="Proteomes" id="UP001485043"/>
    </source>
</evidence>
<comment type="caution">
    <text evidence="2">The sequence shown here is derived from an EMBL/GenBank/DDBJ whole genome shotgun (WGS) entry which is preliminary data.</text>
</comment>
<feature type="compositionally biased region" description="Basic and acidic residues" evidence="1">
    <location>
        <begin position="31"/>
        <end position="81"/>
    </location>
</feature>
<evidence type="ECO:0000256" key="1">
    <source>
        <dbReference type="SAM" id="MobiDB-lite"/>
    </source>
</evidence>
<evidence type="ECO:0008006" key="4">
    <source>
        <dbReference type="Google" id="ProtNLM"/>
    </source>
</evidence>
<sequence>MSRQARRPRSLNTGLSLNLGTDGSRAGSKRAKADRQTRDEETAIDGNKKAAHKAEMQRRKEKRDRHLDKAGNASKDSKQDDGQTAILNFSYYDNKP</sequence>
<reference evidence="2 3" key="1">
    <citation type="journal article" date="2024" name="Nat. Commun.">
        <title>Phylogenomics reveals the evolutionary origins of lichenization in chlorophyte algae.</title>
        <authorList>
            <person name="Puginier C."/>
            <person name="Libourel C."/>
            <person name="Otte J."/>
            <person name="Skaloud P."/>
            <person name="Haon M."/>
            <person name="Grisel S."/>
            <person name="Petersen M."/>
            <person name="Berrin J.G."/>
            <person name="Delaux P.M."/>
            <person name="Dal Grande F."/>
            <person name="Keller J."/>
        </authorList>
    </citation>
    <scope>NUCLEOTIDE SEQUENCE [LARGE SCALE GENOMIC DNA]</scope>
    <source>
        <strain evidence="2 3">SAG 2523</strain>
    </source>
</reference>
<gene>
    <name evidence="2" type="ORF">WJX84_001055</name>
</gene>
<feature type="region of interest" description="Disordered" evidence="1">
    <location>
        <begin position="1"/>
        <end position="96"/>
    </location>
</feature>
<dbReference type="Proteomes" id="UP001485043">
    <property type="component" value="Unassembled WGS sequence"/>
</dbReference>
<dbReference type="AlphaFoldDB" id="A0AAW1STF2"/>
<accession>A0AAW1STF2</accession>
<protein>
    <recommendedName>
        <fullName evidence="4">Small EDRK-rich factor-like N-terminal domain-containing protein</fullName>
    </recommendedName>
</protein>
<keyword evidence="3" id="KW-1185">Reference proteome</keyword>
<organism evidence="2 3">
    <name type="scientific">Apatococcus fuscideae</name>
    <dbReference type="NCBI Taxonomy" id="2026836"/>
    <lineage>
        <taxon>Eukaryota</taxon>
        <taxon>Viridiplantae</taxon>
        <taxon>Chlorophyta</taxon>
        <taxon>core chlorophytes</taxon>
        <taxon>Trebouxiophyceae</taxon>
        <taxon>Chlorellales</taxon>
        <taxon>Chlorellaceae</taxon>
        <taxon>Apatococcus</taxon>
    </lineage>
</organism>
<proteinExistence type="predicted"/>
<dbReference type="EMBL" id="JALJOV010001012">
    <property type="protein sequence ID" value="KAK9856451.1"/>
    <property type="molecule type" value="Genomic_DNA"/>
</dbReference>
<evidence type="ECO:0000313" key="2">
    <source>
        <dbReference type="EMBL" id="KAK9856451.1"/>
    </source>
</evidence>